<feature type="transmembrane region" description="Helical" evidence="1">
    <location>
        <begin position="138"/>
        <end position="155"/>
    </location>
</feature>
<protein>
    <recommendedName>
        <fullName evidence="4">G protein-coupled receptor</fullName>
    </recommendedName>
</protein>
<reference evidence="2" key="1">
    <citation type="submission" date="2023-10" db="EMBL/GenBank/DDBJ databases">
        <title>Genome assembly of Pristionchus species.</title>
        <authorList>
            <person name="Yoshida K."/>
            <person name="Sommer R.J."/>
        </authorList>
    </citation>
    <scope>NUCLEOTIDE SEQUENCE</scope>
    <source>
        <strain evidence="2">RS5133</strain>
    </source>
</reference>
<feature type="non-terminal residue" evidence="2">
    <location>
        <position position="1"/>
    </location>
</feature>
<organism evidence="2 3">
    <name type="scientific">Pristionchus fissidentatus</name>
    <dbReference type="NCBI Taxonomy" id="1538716"/>
    <lineage>
        <taxon>Eukaryota</taxon>
        <taxon>Metazoa</taxon>
        <taxon>Ecdysozoa</taxon>
        <taxon>Nematoda</taxon>
        <taxon>Chromadorea</taxon>
        <taxon>Rhabditida</taxon>
        <taxon>Rhabditina</taxon>
        <taxon>Diplogasteromorpha</taxon>
        <taxon>Diplogasteroidea</taxon>
        <taxon>Neodiplogasteridae</taxon>
        <taxon>Pristionchus</taxon>
    </lineage>
</organism>
<feature type="transmembrane region" description="Helical" evidence="1">
    <location>
        <begin position="97"/>
        <end position="117"/>
    </location>
</feature>
<keyword evidence="1" id="KW-0472">Membrane</keyword>
<comment type="caution">
    <text evidence="2">The sequence shown here is derived from an EMBL/GenBank/DDBJ whole genome shotgun (WGS) entry which is preliminary data.</text>
</comment>
<evidence type="ECO:0000313" key="2">
    <source>
        <dbReference type="EMBL" id="GMT23153.1"/>
    </source>
</evidence>
<evidence type="ECO:0008006" key="4">
    <source>
        <dbReference type="Google" id="ProtNLM"/>
    </source>
</evidence>
<proteinExistence type="predicted"/>
<name>A0AAV5VXQ9_9BILA</name>
<evidence type="ECO:0000256" key="1">
    <source>
        <dbReference type="SAM" id="Phobius"/>
    </source>
</evidence>
<dbReference type="PANTHER" id="PTHR45830">
    <property type="entry name" value="SERPENTINE RECEPTOR, CLASS I"/>
    <property type="match status" value="1"/>
</dbReference>
<dbReference type="Proteomes" id="UP001432322">
    <property type="component" value="Unassembled WGS sequence"/>
</dbReference>
<dbReference type="EMBL" id="BTSY01000004">
    <property type="protein sequence ID" value="GMT23153.1"/>
    <property type="molecule type" value="Genomic_DNA"/>
</dbReference>
<feature type="transmembrane region" description="Helical" evidence="1">
    <location>
        <begin position="53"/>
        <end position="77"/>
    </location>
</feature>
<accession>A0AAV5VXQ9</accession>
<keyword evidence="3" id="KW-1185">Reference proteome</keyword>
<feature type="transmembrane region" description="Helical" evidence="1">
    <location>
        <begin position="23"/>
        <end position="41"/>
    </location>
</feature>
<keyword evidence="1" id="KW-1133">Transmembrane helix</keyword>
<sequence length="218" mass="25066">DLAFGLHWDRDYYVQLAITIRNIYWPLTLFIVHPLVIFIVSKSQMDIDCKVGYICHTTVLIFFDFYNCLLYQMYPLVPLPVFICTGLLCGTVQPKTMLTLFSVVTVAMGPPYLFLMMRMHQRILSADSPLKMKTSTQVVLMLFFTTTFIANVYGFHNFTVDIPTKNVLINVICSILLMRSTIYHILQRPEIVWARNFSTNFLVLGERVGQIGPFGKGD</sequence>
<dbReference type="PANTHER" id="PTHR45830:SF15">
    <property type="entry name" value="SERPENTINE RECEPTOR, CLASS I"/>
    <property type="match status" value="1"/>
</dbReference>
<dbReference type="AlphaFoldDB" id="A0AAV5VXQ9"/>
<evidence type="ECO:0000313" key="3">
    <source>
        <dbReference type="Proteomes" id="UP001432322"/>
    </source>
</evidence>
<keyword evidence="1" id="KW-0812">Transmembrane</keyword>
<gene>
    <name evidence="2" type="ORF">PFISCL1PPCAC_14450</name>
</gene>